<gene>
    <name evidence="2" type="ORF">GGX14DRAFT_398791</name>
</gene>
<feature type="region of interest" description="Disordered" evidence="1">
    <location>
        <begin position="82"/>
        <end position="128"/>
    </location>
</feature>
<feature type="region of interest" description="Disordered" evidence="1">
    <location>
        <begin position="211"/>
        <end position="234"/>
    </location>
</feature>
<comment type="caution">
    <text evidence="2">The sequence shown here is derived from an EMBL/GenBank/DDBJ whole genome shotgun (WGS) entry which is preliminary data.</text>
</comment>
<proteinExistence type="predicted"/>
<feature type="compositionally biased region" description="Basic and acidic residues" evidence="1">
    <location>
        <begin position="82"/>
        <end position="103"/>
    </location>
</feature>
<evidence type="ECO:0000256" key="1">
    <source>
        <dbReference type="SAM" id="MobiDB-lite"/>
    </source>
</evidence>
<dbReference type="AlphaFoldDB" id="A0AAD6YBA8"/>
<keyword evidence="3" id="KW-1185">Reference proteome</keyword>
<dbReference type="EMBL" id="JARJCW010000050">
    <property type="protein sequence ID" value="KAJ7203636.1"/>
    <property type="molecule type" value="Genomic_DNA"/>
</dbReference>
<evidence type="ECO:0000313" key="2">
    <source>
        <dbReference type="EMBL" id="KAJ7203636.1"/>
    </source>
</evidence>
<name>A0AAD6YBA8_9AGAR</name>
<accession>A0AAD6YBA8</accession>
<sequence length="234" mass="26065">MTELGGYMKGKNPDVTQTVLPYFGTTTIIEVEKNWAQLETENWFVSVLELMEEEKTDALGEKSALAAHLRSCKHSTVAERKLAAEVSPTKKEQAEKAKEDSAAKRMRREGDEDLADDEGSATGPRRRKTVKAVEGVFTQSKLKVFKGVDLPFTREQKIAIEQQTLRATQSANLPERWTDDPEVLKLLMMLRSRAGEVVPGRAVLGCRARGHCDRGLNQNSRSPPYPLGSHQNVS</sequence>
<evidence type="ECO:0000313" key="3">
    <source>
        <dbReference type="Proteomes" id="UP001219525"/>
    </source>
</evidence>
<organism evidence="2 3">
    <name type="scientific">Mycena pura</name>
    <dbReference type="NCBI Taxonomy" id="153505"/>
    <lineage>
        <taxon>Eukaryota</taxon>
        <taxon>Fungi</taxon>
        <taxon>Dikarya</taxon>
        <taxon>Basidiomycota</taxon>
        <taxon>Agaricomycotina</taxon>
        <taxon>Agaricomycetes</taxon>
        <taxon>Agaricomycetidae</taxon>
        <taxon>Agaricales</taxon>
        <taxon>Marasmiineae</taxon>
        <taxon>Mycenaceae</taxon>
        <taxon>Mycena</taxon>
    </lineage>
</organism>
<protein>
    <submittedName>
        <fullName evidence="2">Uncharacterized protein</fullName>
    </submittedName>
</protein>
<dbReference type="Proteomes" id="UP001219525">
    <property type="component" value="Unassembled WGS sequence"/>
</dbReference>
<reference evidence="2" key="1">
    <citation type="submission" date="2023-03" db="EMBL/GenBank/DDBJ databases">
        <title>Massive genome expansion in bonnet fungi (Mycena s.s.) driven by repeated elements and novel gene families across ecological guilds.</title>
        <authorList>
            <consortium name="Lawrence Berkeley National Laboratory"/>
            <person name="Harder C.B."/>
            <person name="Miyauchi S."/>
            <person name="Viragh M."/>
            <person name="Kuo A."/>
            <person name="Thoen E."/>
            <person name="Andreopoulos B."/>
            <person name="Lu D."/>
            <person name="Skrede I."/>
            <person name="Drula E."/>
            <person name="Henrissat B."/>
            <person name="Morin E."/>
            <person name="Kohler A."/>
            <person name="Barry K."/>
            <person name="LaButti K."/>
            <person name="Morin E."/>
            <person name="Salamov A."/>
            <person name="Lipzen A."/>
            <person name="Mereny Z."/>
            <person name="Hegedus B."/>
            <person name="Baldrian P."/>
            <person name="Stursova M."/>
            <person name="Weitz H."/>
            <person name="Taylor A."/>
            <person name="Grigoriev I.V."/>
            <person name="Nagy L.G."/>
            <person name="Martin F."/>
            <person name="Kauserud H."/>
        </authorList>
    </citation>
    <scope>NUCLEOTIDE SEQUENCE</scope>
    <source>
        <strain evidence="2">9144</strain>
    </source>
</reference>